<dbReference type="AlphaFoldDB" id="A0A1J4KZ89"/>
<dbReference type="VEuPathDB" id="TrichDB:TRFO_13168"/>
<dbReference type="PROSITE" id="PS00108">
    <property type="entry name" value="PROTEIN_KINASE_ST"/>
    <property type="match status" value="1"/>
</dbReference>
<dbReference type="Gene3D" id="1.10.510.10">
    <property type="entry name" value="Transferase(Phosphotransferase) domain 1"/>
    <property type="match status" value="1"/>
</dbReference>
<keyword evidence="5" id="KW-0418">Kinase</keyword>
<protein>
    <submittedName>
        <fullName evidence="5">TKL family protein kinase</fullName>
    </submittedName>
</protein>
<dbReference type="GO" id="GO:0005524">
    <property type="term" value="F:ATP binding"/>
    <property type="evidence" value="ECO:0007669"/>
    <property type="project" value="UniProtKB-UniRule"/>
</dbReference>
<dbReference type="GO" id="GO:0005737">
    <property type="term" value="C:cytoplasm"/>
    <property type="evidence" value="ECO:0007669"/>
    <property type="project" value="TreeGrafter"/>
</dbReference>
<dbReference type="InterPro" id="IPR011009">
    <property type="entry name" value="Kinase-like_dom_sf"/>
</dbReference>
<keyword evidence="1 3" id="KW-0547">Nucleotide-binding</keyword>
<dbReference type="PROSITE" id="PS50011">
    <property type="entry name" value="PROTEIN_KINASE_DOM"/>
    <property type="match status" value="1"/>
</dbReference>
<dbReference type="OrthoDB" id="4062651at2759"/>
<evidence type="ECO:0000259" key="4">
    <source>
        <dbReference type="PROSITE" id="PS50011"/>
    </source>
</evidence>
<organism evidence="5 6">
    <name type="scientific">Tritrichomonas foetus</name>
    <dbReference type="NCBI Taxonomy" id="1144522"/>
    <lineage>
        <taxon>Eukaryota</taxon>
        <taxon>Metamonada</taxon>
        <taxon>Parabasalia</taxon>
        <taxon>Tritrichomonadida</taxon>
        <taxon>Tritrichomonadidae</taxon>
        <taxon>Tritrichomonas</taxon>
    </lineage>
</organism>
<dbReference type="PANTHER" id="PTHR23257">
    <property type="entry name" value="SERINE-THREONINE PROTEIN KINASE"/>
    <property type="match status" value="1"/>
</dbReference>
<reference evidence="5" key="1">
    <citation type="submission" date="2016-10" db="EMBL/GenBank/DDBJ databases">
        <authorList>
            <person name="Benchimol M."/>
            <person name="Almeida L.G."/>
            <person name="Vasconcelos A.T."/>
            <person name="Perreira-Neves A."/>
            <person name="Rosa I.A."/>
            <person name="Tasca T."/>
            <person name="Bogo M.R."/>
            <person name="de Souza W."/>
        </authorList>
    </citation>
    <scope>NUCLEOTIDE SEQUENCE [LARGE SCALE GENOMIC DNA]</scope>
    <source>
        <strain evidence="5">K</strain>
    </source>
</reference>
<dbReference type="SUPFAM" id="SSF56112">
    <property type="entry name" value="Protein kinase-like (PK-like)"/>
    <property type="match status" value="1"/>
</dbReference>
<dbReference type="InterPro" id="IPR050167">
    <property type="entry name" value="Ser_Thr_protein_kinase"/>
</dbReference>
<keyword evidence="2 3" id="KW-0067">ATP-binding</keyword>
<dbReference type="InterPro" id="IPR000719">
    <property type="entry name" value="Prot_kinase_dom"/>
</dbReference>
<name>A0A1J4KZ89_9EUKA</name>
<dbReference type="EMBL" id="MLAK01000100">
    <property type="protein sequence ID" value="OHT16567.1"/>
    <property type="molecule type" value="Genomic_DNA"/>
</dbReference>
<dbReference type="GO" id="GO:0004672">
    <property type="term" value="F:protein kinase activity"/>
    <property type="evidence" value="ECO:0007669"/>
    <property type="project" value="InterPro"/>
</dbReference>
<keyword evidence="5" id="KW-0808">Transferase</keyword>
<evidence type="ECO:0000313" key="6">
    <source>
        <dbReference type="Proteomes" id="UP000179807"/>
    </source>
</evidence>
<dbReference type="InterPro" id="IPR017441">
    <property type="entry name" value="Protein_kinase_ATP_BS"/>
</dbReference>
<evidence type="ECO:0000256" key="3">
    <source>
        <dbReference type="PROSITE-ProRule" id="PRU10141"/>
    </source>
</evidence>
<comment type="caution">
    <text evidence="5">The sequence shown here is derived from an EMBL/GenBank/DDBJ whole genome shotgun (WGS) entry which is preliminary data.</text>
</comment>
<dbReference type="RefSeq" id="XP_068369703.1">
    <property type="nucleotide sequence ID" value="XM_068497081.1"/>
</dbReference>
<sequence length="834" mass="95221">MVDKDIHGNSIPSTLYELAERLPYYVRDVSDFKCEKEIGRGGFGVVWLGTDLKTGEKVAVKELLFNRLSSGESRHYIREIYTMALTTNRYIVPLVGFTVEHPYTIITKYEENGQLSKYIRSKYIHANAQKLSGTHLTIIAMCLASALMDFELNNIVHRDLKSGNILMGEKLLPKICDFGTARIFSPRSQMTNKIGTINYMAPEVMSDKSYDNKVDVYGFGMVLYEMCEGRVPFSDFKRDHLLQLIPDQSINLEFAKTPKDLKKFIKKCTDFDPDNRPTPEEIYNMFSSGKLAFPGTKKKKILKIHEMITSDELRRRNGEKKIPEVYVNIEEVLNKLDKTHQQSPKPSPKPSASQSISNIFNDVDFDFKFLEDPRRSDFSELLEKCDKKLSPDNYTDFSVSIVKSLQARPKEETVISIFEVIMKHIIRDYTLMSPLMEASFYQEMTLTSPALKDMGIEFFGILFKFKTGLVRASLTKSIAQLIHHNPEAMVIQLGHYIRNLPPQNESFPVISIFTDESSIFLNSHAAPSFIKLLYHLISTNQHFREEALMPLSPVFMKACVSSDEETAITAILAVINILPDPNFVVDFEALLSIAANDNLRRYLISLTLRIMKYPSSRRLAQLLLGFATRSNRGFLALMNYASSSYENAVILSKMHEYLLMGLPNVLNTFRLFLVLFSYSKLRTAIISLPEYPTMLMMFLKEQNEFIFGCMPSIIRRSSPNSNLILALQKIGFYQLFYTIAIASESESVLNSALLMSDSVSSIQYIDEVSSFIPKISGILKNHQNLTQQAITVLVRMSFLKETHPYLVVLKPYFESLTAYPNYAQYAKSFLSNFQ</sequence>
<dbReference type="Pfam" id="PF00069">
    <property type="entry name" value="Pkinase"/>
    <property type="match status" value="1"/>
</dbReference>
<dbReference type="PROSITE" id="PS00107">
    <property type="entry name" value="PROTEIN_KINASE_ATP"/>
    <property type="match status" value="1"/>
</dbReference>
<keyword evidence="6" id="KW-1185">Reference proteome</keyword>
<dbReference type="PANTHER" id="PTHR23257:SF958">
    <property type="entry name" value="SERINE_THREONINE-PROTEIN KINASE WNK4"/>
    <property type="match status" value="1"/>
</dbReference>
<feature type="domain" description="Protein kinase" evidence="4">
    <location>
        <begin position="32"/>
        <end position="308"/>
    </location>
</feature>
<dbReference type="GeneID" id="94831785"/>
<evidence type="ECO:0000313" key="5">
    <source>
        <dbReference type="EMBL" id="OHT16567.1"/>
    </source>
</evidence>
<dbReference type="GO" id="GO:0007165">
    <property type="term" value="P:signal transduction"/>
    <property type="evidence" value="ECO:0007669"/>
    <property type="project" value="TreeGrafter"/>
</dbReference>
<dbReference type="InterPro" id="IPR008271">
    <property type="entry name" value="Ser/Thr_kinase_AS"/>
</dbReference>
<dbReference type="SMART" id="SM00220">
    <property type="entry name" value="S_TKc"/>
    <property type="match status" value="1"/>
</dbReference>
<gene>
    <name evidence="5" type="ORF">TRFO_13168</name>
</gene>
<evidence type="ECO:0000256" key="2">
    <source>
        <dbReference type="ARBA" id="ARBA00022840"/>
    </source>
</evidence>
<accession>A0A1J4KZ89</accession>
<evidence type="ECO:0000256" key="1">
    <source>
        <dbReference type="ARBA" id="ARBA00022741"/>
    </source>
</evidence>
<feature type="binding site" evidence="3">
    <location>
        <position position="61"/>
    </location>
    <ligand>
        <name>ATP</name>
        <dbReference type="ChEBI" id="CHEBI:30616"/>
    </ligand>
</feature>
<dbReference type="Gene3D" id="3.30.200.20">
    <property type="entry name" value="Phosphorylase Kinase, domain 1"/>
    <property type="match status" value="1"/>
</dbReference>
<proteinExistence type="predicted"/>
<dbReference type="Proteomes" id="UP000179807">
    <property type="component" value="Unassembled WGS sequence"/>
</dbReference>